<dbReference type="OrthoDB" id="3261222at2759"/>
<name>A0A1B7MIY5_9AGAM</name>
<accession>A0A1B7MIY5</accession>
<proteinExistence type="predicted"/>
<dbReference type="Proteomes" id="UP000092154">
    <property type="component" value="Unassembled WGS sequence"/>
</dbReference>
<feature type="non-terminal residue" evidence="1">
    <location>
        <position position="105"/>
    </location>
</feature>
<organism evidence="1 2">
    <name type="scientific">Rhizopogon vinicolor AM-OR11-026</name>
    <dbReference type="NCBI Taxonomy" id="1314800"/>
    <lineage>
        <taxon>Eukaryota</taxon>
        <taxon>Fungi</taxon>
        <taxon>Dikarya</taxon>
        <taxon>Basidiomycota</taxon>
        <taxon>Agaricomycotina</taxon>
        <taxon>Agaricomycetes</taxon>
        <taxon>Agaricomycetidae</taxon>
        <taxon>Boletales</taxon>
        <taxon>Suillineae</taxon>
        <taxon>Rhizopogonaceae</taxon>
        <taxon>Rhizopogon</taxon>
    </lineage>
</organism>
<protein>
    <submittedName>
        <fullName evidence="1">Uncharacterized protein</fullName>
    </submittedName>
</protein>
<evidence type="ECO:0000313" key="1">
    <source>
        <dbReference type="EMBL" id="OAX32549.1"/>
    </source>
</evidence>
<sequence length="105" mass="11459">GTGYTMACSRMTRPTKGIHGRLLKKLYEGVVVPKMLYAADIWCSTLISKGKGRKAGGRGARGFATKMARVQRMATTMITGGMRTTATDLLDAHANILPFQQLLRK</sequence>
<evidence type="ECO:0000313" key="2">
    <source>
        <dbReference type="Proteomes" id="UP000092154"/>
    </source>
</evidence>
<feature type="non-terminal residue" evidence="1">
    <location>
        <position position="1"/>
    </location>
</feature>
<reference evidence="1 2" key="1">
    <citation type="submission" date="2016-06" db="EMBL/GenBank/DDBJ databases">
        <title>Comparative genomics of the ectomycorrhizal sister species Rhizopogon vinicolor and Rhizopogon vesiculosus (Basidiomycota: Boletales) reveals a divergence of the mating type B locus.</title>
        <authorList>
            <consortium name="DOE Joint Genome Institute"/>
            <person name="Mujic A.B."/>
            <person name="Kuo A."/>
            <person name="Tritt A."/>
            <person name="Lipzen A."/>
            <person name="Chen C."/>
            <person name="Johnson J."/>
            <person name="Sharma A."/>
            <person name="Barry K."/>
            <person name="Grigoriev I.V."/>
            <person name="Spatafora J.W."/>
        </authorList>
    </citation>
    <scope>NUCLEOTIDE SEQUENCE [LARGE SCALE GENOMIC DNA]</scope>
    <source>
        <strain evidence="1 2">AM-OR11-026</strain>
    </source>
</reference>
<dbReference type="EMBL" id="KV448978">
    <property type="protein sequence ID" value="OAX32549.1"/>
    <property type="molecule type" value="Genomic_DNA"/>
</dbReference>
<keyword evidence="2" id="KW-1185">Reference proteome</keyword>
<gene>
    <name evidence="1" type="ORF">K503DRAFT_659274</name>
</gene>
<dbReference type="InParanoid" id="A0A1B7MIY5"/>
<dbReference type="AlphaFoldDB" id="A0A1B7MIY5"/>